<name>A0A2P2KIQ3_RHIMU</name>
<evidence type="ECO:0000313" key="1">
    <source>
        <dbReference type="EMBL" id="MBX05610.1"/>
    </source>
</evidence>
<accession>A0A2P2KIQ3</accession>
<protein>
    <submittedName>
        <fullName evidence="1">Proline iminopeptidase</fullName>
    </submittedName>
</protein>
<sequence length="67" mass="7647">MRSSKTLSRMDLEKWQFKWLQFESRMMSGAEKNGSAPFGPRCSKSVIIHNAGIHLNGGQVYCKIRLC</sequence>
<proteinExistence type="predicted"/>
<dbReference type="EMBL" id="GGEC01025126">
    <property type="protein sequence ID" value="MBX05610.1"/>
    <property type="molecule type" value="Transcribed_RNA"/>
</dbReference>
<reference evidence="1" key="1">
    <citation type="submission" date="2018-02" db="EMBL/GenBank/DDBJ databases">
        <title>Rhizophora mucronata_Transcriptome.</title>
        <authorList>
            <person name="Meera S.P."/>
            <person name="Sreeshan A."/>
            <person name="Augustine A."/>
        </authorList>
    </citation>
    <scope>NUCLEOTIDE SEQUENCE</scope>
    <source>
        <tissue evidence="1">Leaf</tissue>
    </source>
</reference>
<dbReference type="AlphaFoldDB" id="A0A2P2KIQ3"/>
<organism evidence="1">
    <name type="scientific">Rhizophora mucronata</name>
    <name type="common">Asiatic mangrove</name>
    <dbReference type="NCBI Taxonomy" id="61149"/>
    <lineage>
        <taxon>Eukaryota</taxon>
        <taxon>Viridiplantae</taxon>
        <taxon>Streptophyta</taxon>
        <taxon>Embryophyta</taxon>
        <taxon>Tracheophyta</taxon>
        <taxon>Spermatophyta</taxon>
        <taxon>Magnoliopsida</taxon>
        <taxon>eudicotyledons</taxon>
        <taxon>Gunneridae</taxon>
        <taxon>Pentapetalae</taxon>
        <taxon>rosids</taxon>
        <taxon>fabids</taxon>
        <taxon>Malpighiales</taxon>
        <taxon>Rhizophoraceae</taxon>
        <taxon>Rhizophora</taxon>
    </lineage>
</organism>